<dbReference type="Proteomes" id="UP000765509">
    <property type="component" value="Unassembled WGS sequence"/>
</dbReference>
<organism evidence="1 2">
    <name type="scientific">Austropuccinia psidii MF-1</name>
    <dbReference type="NCBI Taxonomy" id="1389203"/>
    <lineage>
        <taxon>Eukaryota</taxon>
        <taxon>Fungi</taxon>
        <taxon>Dikarya</taxon>
        <taxon>Basidiomycota</taxon>
        <taxon>Pucciniomycotina</taxon>
        <taxon>Pucciniomycetes</taxon>
        <taxon>Pucciniales</taxon>
        <taxon>Sphaerophragmiaceae</taxon>
        <taxon>Austropuccinia</taxon>
    </lineage>
</organism>
<name>A0A9Q3L2Y0_9BASI</name>
<dbReference type="AlphaFoldDB" id="A0A9Q3L2Y0"/>
<proteinExistence type="predicted"/>
<comment type="caution">
    <text evidence="1">The sequence shown here is derived from an EMBL/GenBank/DDBJ whole genome shotgun (WGS) entry which is preliminary data.</text>
</comment>
<accession>A0A9Q3L2Y0</accession>
<sequence length="175" mass="20127">MQAHSNEEYYAPKDIYIARKLPLCSGAANTFMRKLDQVIRNSNKDNGGTNQQRCFRIKNPPNTMFTKAPKGLPLDFYGKVWKGYNLDFLSIFGCESENDDEDKEDDSDYGESIELEIDNEDDITTRKKGGKGKEQEIEVNDNIKIELKDEDMEIDTTHNSNFIRGLTEADRNAWQ</sequence>
<dbReference type="EMBL" id="AVOT02150356">
    <property type="protein sequence ID" value="MBW0592785.1"/>
    <property type="molecule type" value="Genomic_DNA"/>
</dbReference>
<keyword evidence="2" id="KW-1185">Reference proteome</keyword>
<gene>
    <name evidence="1" type="ORF">O181_132500</name>
</gene>
<evidence type="ECO:0000313" key="1">
    <source>
        <dbReference type="EMBL" id="MBW0592785.1"/>
    </source>
</evidence>
<dbReference type="OrthoDB" id="3056461at2759"/>
<reference evidence="1" key="1">
    <citation type="submission" date="2021-03" db="EMBL/GenBank/DDBJ databases">
        <title>Draft genome sequence of rust myrtle Austropuccinia psidii MF-1, a brazilian biotype.</title>
        <authorList>
            <person name="Quecine M.C."/>
            <person name="Pachon D.M.R."/>
            <person name="Bonatelli M.L."/>
            <person name="Correr F.H."/>
            <person name="Franceschini L.M."/>
            <person name="Leite T.F."/>
            <person name="Margarido G.R.A."/>
            <person name="Almeida C.A."/>
            <person name="Ferrarezi J.A."/>
            <person name="Labate C.A."/>
        </authorList>
    </citation>
    <scope>NUCLEOTIDE SEQUENCE</scope>
    <source>
        <strain evidence="1">MF-1</strain>
    </source>
</reference>
<protein>
    <submittedName>
        <fullName evidence="1">Uncharacterized protein</fullName>
    </submittedName>
</protein>
<evidence type="ECO:0000313" key="2">
    <source>
        <dbReference type="Proteomes" id="UP000765509"/>
    </source>
</evidence>